<sequence>MNFKLYKQYVSLCTEYGKEVTFKGLMLFKHSLK</sequence>
<dbReference type="Proteomes" id="UP000821656">
    <property type="component" value="Unassembled WGS sequence"/>
</dbReference>
<reference evidence="1" key="1">
    <citation type="submission" date="2020-05" db="EMBL/GenBank/DDBJ databases">
        <title>Genomic insights into acetone-butanol-ethanol (ABE) fermentation by sequencing solventogenic clostridia strains.</title>
        <authorList>
            <person name="Brown S."/>
        </authorList>
    </citation>
    <scope>NUCLEOTIDE SEQUENCE</scope>
    <source>
        <strain evidence="1">DJ126</strain>
    </source>
</reference>
<evidence type="ECO:0000313" key="2">
    <source>
        <dbReference type="Proteomes" id="UP000821656"/>
    </source>
</evidence>
<accession>A0A9Q5CNK4</accession>
<comment type="caution">
    <text evidence="1">The sequence shown here is derived from an EMBL/GenBank/DDBJ whole genome shotgun (WGS) entry which is preliminary data.</text>
</comment>
<organism evidence="1 2">
    <name type="scientific">Clostridium beijerinckii</name>
    <name type="common">Clostridium MP</name>
    <dbReference type="NCBI Taxonomy" id="1520"/>
    <lineage>
        <taxon>Bacteria</taxon>
        <taxon>Bacillati</taxon>
        <taxon>Bacillota</taxon>
        <taxon>Clostridia</taxon>
        <taxon>Eubacteriales</taxon>
        <taxon>Clostridiaceae</taxon>
        <taxon>Clostridium</taxon>
    </lineage>
</organism>
<dbReference type="AlphaFoldDB" id="A0A9Q5CNK4"/>
<proteinExistence type="predicted"/>
<dbReference type="EMBL" id="JABSXK010000001">
    <property type="protein sequence ID" value="NRV07477.1"/>
    <property type="molecule type" value="Genomic_DNA"/>
</dbReference>
<protein>
    <submittedName>
        <fullName evidence="1">Uncharacterized protein</fullName>
    </submittedName>
</protein>
<gene>
    <name evidence="1" type="ORF">DFH45_000440</name>
</gene>
<evidence type="ECO:0000313" key="1">
    <source>
        <dbReference type="EMBL" id="NRV07477.1"/>
    </source>
</evidence>
<name>A0A9Q5CNK4_CLOBE</name>